<dbReference type="RefSeq" id="WP_132067132.1">
    <property type="nucleotide sequence ID" value="NZ_SMFN01000020.1"/>
</dbReference>
<evidence type="ECO:0000313" key="2">
    <source>
        <dbReference type="Proteomes" id="UP000294644"/>
    </source>
</evidence>
<reference evidence="1 2" key="1">
    <citation type="submission" date="2019-03" db="EMBL/GenBank/DDBJ databases">
        <title>Flavobacterium LB-D12 sp. nov., isolated from arctic soil.</title>
        <authorList>
            <person name="Chaudhary D.K."/>
        </authorList>
    </citation>
    <scope>NUCLEOTIDE SEQUENCE [LARGE SCALE GENOMIC DNA]</scope>
    <source>
        <strain evidence="1 2">LB-D12</strain>
    </source>
</reference>
<dbReference type="EMBL" id="SMFN01000020">
    <property type="protein sequence ID" value="TDE01521.1"/>
    <property type="molecule type" value="Genomic_DNA"/>
</dbReference>
<accession>A0A4R5CRR0</accession>
<protein>
    <submittedName>
        <fullName evidence="1">Uncharacterized protein</fullName>
    </submittedName>
</protein>
<dbReference type="Proteomes" id="UP000294644">
    <property type="component" value="Unassembled WGS sequence"/>
</dbReference>
<comment type="caution">
    <text evidence="1">The sequence shown here is derived from an EMBL/GenBank/DDBJ whole genome shotgun (WGS) entry which is preliminary data.</text>
</comment>
<proteinExistence type="predicted"/>
<dbReference type="AlphaFoldDB" id="A0A4R5CRR0"/>
<name>A0A4R5CRR0_9FLAO</name>
<dbReference type="OrthoDB" id="1372875at2"/>
<organism evidence="1 2">
    <name type="scientific">Flavobacterium sandaracinum</name>
    <dbReference type="NCBI Taxonomy" id="2541733"/>
    <lineage>
        <taxon>Bacteria</taxon>
        <taxon>Pseudomonadati</taxon>
        <taxon>Bacteroidota</taxon>
        <taxon>Flavobacteriia</taxon>
        <taxon>Flavobacteriales</taxon>
        <taxon>Flavobacteriaceae</taxon>
        <taxon>Flavobacterium</taxon>
    </lineage>
</organism>
<gene>
    <name evidence="1" type="ORF">E0F91_14295</name>
</gene>
<keyword evidence="2" id="KW-1185">Reference proteome</keyword>
<sequence>MANEKAQVGYTNPKLNDFLDTVISEQSLATHLRRINYILSLTIMRLDETKNPINPEWAENGFFWINELAEILDPVLEKED</sequence>
<evidence type="ECO:0000313" key="1">
    <source>
        <dbReference type="EMBL" id="TDE01521.1"/>
    </source>
</evidence>